<proteinExistence type="predicted"/>
<comment type="caution">
    <text evidence="1">The sequence shown here is derived from an EMBL/GenBank/DDBJ whole genome shotgun (WGS) entry which is preliminary data.</text>
</comment>
<gene>
    <name evidence="1" type="ORF">GCM10009798_40940</name>
</gene>
<reference evidence="1 2" key="1">
    <citation type="journal article" date="2019" name="Int. J. Syst. Evol. Microbiol.">
        <title>The Global Catalogue of Microorganisms (GCM) 10K type strain sequencing project: providing services to taxonomists for standard genome sequencing and annotation.</title>
        <authorList>
            <consortium name="The Broad Institute Genomics Platform"/>
            <consortium name="The Broad Institute Genome Sequencing Center for Infectious Disease"/>
            <person name="Wu L."/>
            <person name="Ma J."/>
        </authorList>
    </citation>
    <scope>NUCLEOTIDE SEQUENCE [LARGE SCALE GENOMIC DNA]</scope>
    <source>
        <strain evidence="1 2">JCM 15309</strain>
    </source>
</reference>
<sequence length="48" mass="5293">MVFILVIAGIIVVAAAVYAFWPHDAGVVDTDVRLAKRRDVGRGDYYRG</sequence>
<protein>
    <submittedName>
        <fullName evidence="1">Uncharacterized protein</fullName>
    </submittedName>
</protein>
<dbReference type="EMBL" id="BAAAPB010000005">
    <property type="protein sequence ID" value="GAA1975482.1"/>
    <property type="molecule type" value="Genomic_DNA"/>
</dbReference>
<evidence type="ECO:0000313" key="2">
    <source>
        <dbReference type="Proteomes" id="UP001500571"/>
    </source>
</evidence>
<dbReference type="RefSeq" id="WP_344048124.1">
    <property type="nucleotide sequence ID" value="NZ_BAAAPB010000005.1"/>
</dbReference>
<name>A0ABN2RV65_9ACTN</name>
<organism evidence="1 2">
    <name type="scientific">Nocardioides panacihumi</name>
    <dbReference type="NCBI Taxonomy" id="400774"/>
    <lineage>
        <taxon>Bacteria</taxon>
        <taxon>Bacillati</taxon>
        <taxon>Actinomycetota</taxon>
        <taxon>Actinomycetes</taxon>
        <taxon>Propionibacteriales</taxon>
        <taxon>Nocardioidaceae</taxon>
        <taxon>Nocardioides</taxon>
    </lineage>
</organism>
<keyword evidence="2" id="KW-1185">Reference proteome</keyword>
<accession>A0ABN2RV65</accession>
<dbReference type="Proteomes" id="UP001500571">
    <property type="component" value="Unassembled WGS sequence"/>
</dbReference>
<evidence type="ECO:0000313" key="1">
    <source>
        <dbReference type="EMBL" id="GAA1975482.1"/>
    </source>
</evidence>